<dbReference type="EMBL" id="VMRJ01000001">
    <property type="protein sequence ID" value="TVT43740.1"/>
    <property type="molecule type" value="Genomic_DNA"/>
</dbReference>
<dbReference type="AlphaFoldDB" id="A0A558C4Q9"/>
<organism evidence="1 2">
    <name type="scientific">Hymenobacter setariae</name>
    <dbReference type="NCBI Taxonomy" id="2594794"/>
    <lineage>
        <taxon>Bacteria</taxon>
        <taxon>Pseudomonadati</taxon>
        <taxon>Bacteroidota</taxon>
        <taxon>Cytophagia</taxon>
        <taxon>Cytophagales</taxon>
        <taxon>Hymenobacteraceae</taxon>
        <taxon>Hymenobacter</taxon>
    </lineage>
</organism>
<comment type="caution">
    <text evidence="1">The sequence shown here is derived from an EMBL/GenBank/DDBJ whole genome shotgun (WGS) entry which is preliminary data.</text>
</comment>
<reference evidence="1 2" key="1">
    <citation type="submission" date="2019-07" db="EMBL/GenBank/DDBJ databases">
        <title>Hymenobacter sp. straun FUR1 Genome sequencing and assembly.</title>
        <authorList>
            <person name="Chhetri G."/>
        </authorList>
    </citation>
    <scope>NUCLEOTIDE SEQUENCE [LARGE SCALE GENOMIC DNA]</scope>
    <source>
        <strain evidence="1 2">Fur1</strain>
    </source>
</reference>
<dbReference type="RefSeq" id="WP_144845541.1">
    <property type="nucleotide sequence ID" value="NZ_VMRJ01000001.1"/>
</dbReference>
<evidence type="ECO:0000313" key="1">
    <source>
        <dbReference type="EMBL" id="TVT43740.1"/>
    </source>
</evidence>
<evidence type="ECO:0000313" key="2">
    <source>
        <dbReference type="Proteomes" id="UP000317624"/>
    </source>
</evidence>
<proteinExistence type="predicted"/>
<protein>
    <recommendedName>
        <fullName evidence="3">Lipoprotein</fullName>
    </recommendedName>
</protein>
<dbReference type="OrthoDB" id="9553972at2"/>
<dbReference type="Proteomes" id="UP000317624">
    <property type="component" value="Unassembled WGS sequence"/>
</dbReference>
<name>A0A558C4Q9_9BACT</name>
<evidence type="ECO:0008006" key="3">
    <source>
        <dbReference type="Google" id="ProtNLM"/>
    </source>
</evidence>
<dbReference type="PROSITE" id="PS51257">
    <property type="entry name" value="PROKAR_LIPOPROTEIN"/>
    <property type="match status" value="1"/>
</dbReference>
<keyword evidence="2" id="KW-1185">Reference proteome</keyword>
<sequence length="174" mass="18437">MKKSLLGLAVLAALVSCRESNTSVKSAPSAEPIAATKTLCFDTTYATVAQQPRTYSYTTDIVVGTTKTVTVPVQIDWTTVADGGCPQVASVRVYQLGAADLRTNVVVKTLRDAACKPGPLPNSAQRATTGAVYVNLTCQAKAVRSFSSFRFMLNGLGYHDTLEPTLTPTTTSAR</sequence>
<gene>
    <name evidence="1" type="ORF">FNT36_06545</name>
</gene>
<accession>A0A558C4Q9</accession>